<dbReference type="Pfam" id="PF00528">
    <property type="entry name" value="BPD_transp_1"/>
    <property type="match status" value="1"/>
</dbReference>
<organism evidence="9 10">
    <name type="scientific">Butyrivibrio hungatei</name>
    <dbReference type="NCBI Taxonomy" id="185008"/>
    <lineage>
        <taxon>Bacteria</taxon>
        <taxon>Bacillati</taxon>
        <taxon>Bacillota</taxon>
        <taxon>Clostridia</taxon>
        <taxon>Lachnospirales</taxon>
        <taxon>Lachnospiraceae</taxon>
        <taxon>Butyrivibrio</taxon>
    </lineage>
</organism>
<dbReference type="Proteomes" id="UP000179284">
    <property type="component" value="Chromosome I"/>
</dbReference>
<feature type="transmembrane region" description="Helical" evidence="7">
    <location>
        <begin position="85"/>
        <end position="104"/>
    </location>
</feature>
<dbReference type="GO" id="GO:0005886">
    <property type="term" value="C:plasma membrane"/>
    <property type="evidence" value="ECO:0007669"/>
    <property type="project" value="UniProtKB-SubCell"/>
</dbReference>
<dbReference type="InterPro" id="IPR000515">
    <property type="entry name" value="MetI-like"/>
</dbReference>
<feature type="domain" description="ABC transmembrane type-1" evidence="8">
    <location>
        <begin position="81"/>
        <end position="295"/>
    </location>
</feature>
<protein>
    <submittedName>
        <fullName evidence="9">Sugar ABC transporter permease protein</fullName>
    </submittedName>
</protein>
<dbReference type="InterPro" id="IPR035906">
    <property type="entry name" value="MetI-like_sf"/>
</dbReference>
<evidence type="ECO:0000313" key="10">
    <source>
        <dbReference type="Proteomes" id="UP000179284"/>
    </source>
</evidence>
<keyword evidence="3" id="KW-1003">Cell membrane</keyword>
<name>A0A1D9P3E6_9FIRM</name>
<keyword evidence="6 7" id="KW-0472">Membrane</keyword>
<evidence type="ECO:0000256" key="3">
    <source>
        <dbReference type="ARBA" id="ARBA00022475"/>
    </source>
</evidence>
<evidence type="ECO:0000256" key="7">
    <source>
        <dbReference type="RuleBase" id="RU363032"/>
    </source>
</evidence>
<dbReference type="SUPFAM" id="SSF161098">
    <property type="entry name" value="MetI-like"/>
    <property type="match status" value="1"/>
</dbReference>
<dbReference type="KEGG" id="bhu:bhn_I2103"/>
<dbReference type="Gene3D" id="1.10.3720.10">
    <property type="entry name" value="MetI-like"/>
    <property type="match status" value="1"/>
</dbReference>
<reference evidence="10" key="1">
    <citation type="submission" date="2016-10" db="EMBL/GenBank/DDBJ databases">
        <title>The complete genome sequence of the rumen bacterium Butyrivibrio hungatei MB2003.</title>
        <authorList>
            <person name="Palevich N."/>
            <person name="Kelly W.J."/>
            <person name="Leahy S.C."/>
            <person name="Altermann E."/>
            <person name="Rakonjac J."/>
            <person name="Attwood G.T."/>
        </authorList>
    </citation>
    <scope>NUCLEOTIDE SEQUENCE [LARGE SCALE GENOMIC DNA]</scope>
    <source>
        <strain evidence="10">MB2003</strain>
    </source>
</reference>
<evidence type="ECO:0000256" key="5">
    <source>
        <dbReference type="ARBA" id="ARBA00022989"/>
    </source>
</evidence>
<dbReference type="PANTHER" id="PTHR43227:SF11">
    <property type="entry name" value="BLL4140 PROTEIN"/>
    <property type="match status" value="1"/>
</dbReference>
<dbReference type="GO" id="GO:0055085">
    <property type="term" value="P:transmembrane transport"/>
    <property type="evidence" value="ECO:0007669"/>
    <property type="project" value="InterPro"/>
</dbReference>
<dbReference type="EMBL" id="CP017831">
    <property type="protein sequence ID" value="AOZ97136.1"/>
    <property type="molecule type" value="Genomic_DNA"/>
</dbReference>
<keyword evidence="2 7" id="KW-0813">Transport</keyword>
<evidence type="ECO:0000256" key="4">
    <source>
        <dbReference type="ARBA" id="ARBA00022692"/>
    </source>
</evidence>
<dbReference type="AlphaFoldDB" id="A0A1D9P3E6"/>
<dbReference type="RefSeq" id="WP_071176757.1">
    <property type="nucleotide sequence ID" value="NZ_CP017831.1"/>
</dbReference>
<dbReference type="PROSITE" id="PS50928">
    <property type="entry name" value="ABC_TM1"/>
    <property type="match status" value="1"/>
</dbReference>
<keyword evidence="10" id="KW-1185">Reference proteome</keyword>
<accession>A0A1D9P3E6</accession>
<dbReference type="OrthoDB" id="42781at2"/>
<sequence length="304" mass="34340">MEEIKNIKKQRRKRDIEKGLAIFVFLLPGLLLFISILIAPIAVSLYRSLYDWNGFSEATFIGFNNYIELFTNGSIKFITSLKNSLILAFFSVFIQLPLALLLALLLGRGVKREKTFLSIFFMPVLISTVVIGQLWLKIYNPDYGLLNRFLDAVNLGHLKHVWVGDVKTALGSIIVPTVWQYVGYHMLLMYAGVKGVDIDLREAAMLDGATKWQVDKYIIIPIIKPILRVSVIFAVTGSLKTYDLVRILTEGGPFQSTEVPSTLLENMLFLRNRYGMGSTISVMLIILCFAFALLITAAFREKDD</sequence>
<proteinExistence type="inferred from homology"/>
<evidence type="ECO:0000313" key="9">
    <source>
        <dbReference type="EMBL" id="AOZ97136.1"/>
    </source>
</evidence>
<evidence type="ECO:0000256" key="2">
    <source>
        <dbReference type="ARBA" id="ARBA00022448"/>
    </source>
</evidence>
<feature type="transmembrane region" description="Helical" evidence="7">
    <location>
        <begin position="274"/>
        <end position="299"/>
    </location>
</feature>
<evidence type="ECO:0000259" key="8">
    <source>
        <dbReference type="PROSITE" id="PS50928"/>
    </source>
</evidence>
<gene>
    <name evidence="9" type="ORF">bhn_I2103</name>
</gene>
<evidence type="ECO:0000256" key="6">
    <source>
        <dbReference type="ARBA" id="ARBA00023136"/>
    </source>
</evidence>
<dbReference type="CDD" id="cd06261">
    <property type="entry name" value="TM_PBP2"/>
    <property type="match status" value="1"/>
</dbReference>
<comment type="subcellular location">
    <subcellularLocation>
        <location evidence="1 7">Cell membrane</location>
        <topology evidence="1 7">Multi-pass membrane protein</topology>
    </subcellularLocation>
</comment>
<feature type="transmembrane region" description="Helical" evidence="7">
    <location>
        <begin position="20"/>
        <end position="46"/>
    </location>
</feature>
<dbReference type="InterPro" id="IPR050809">
    <property type="entry name" value="UgpAE/MalFG_permease"/>
</dbReference>
<keyword evidence="4 7" id="KW-0812">Transmembrane</keyword>
<evidence type="ECO:0000256" key="1">
    <source>
        <dbReference type="ARBA" id="ARBA00004651"/>
    </source>
</evidence>
<comment type="similarity">
    <text evidence="7">Belongs to the binding-protein-dependent transport system permease family.</text>
</comment>
<feature type="transmembrane region" description="Helical" evidence="7">
    <location>
        <begin position="116"/>
        <end position="136"/>
    </location>
</feature>
<keyword evidence="5 7" id="KW-1133">Transmembrane helix</keyword>
<dbReference type="PANTHER" id="PTHR43227">
    <property type="entry name" value="BLL4140 PROTEIN"/>
    <property type="match status" value="1"/>
</dbReference>